<accession>A0A917I939</accession>
<evidence type="ECO:0000313" key="3">
    <source>
        <dbReference type="Proteomes" id="UP000603912"/>
    </source>
</evidence>
<reference evidence="2" key="2">
    <citation type="submission" date="2020-09" db="EMBL/GenBank/DDBJ databases">
        <authorList>
            <person name="Sun Q."/>
            <person name="Zhou Y."/>
        </authorList>
    </citation>
    <scope>NUCLEOTIDE SEQUENCE</scope>
    <source>
        <strain evidence="2">CGMCC 1.12214</strain>
    </source>
</reference>
<comment type="caution">
    <text evidence="2">The sequence shown here is derived from an EMBL/GenBank/DDBJ whole genome shotgun (WGS) entry which is preliminary data.</text>
</comment>
<dbReference type="RefSeq" id="WP_188518682.1">
    <property type="nucleotide sequence ID" value="NZ_BMES01000002.1"/>
</dbReference>
<feature type="region of interest" description="Disordered" evidence="1">
    <location>
        <begin position="1"/>
        <end position="29"/>
    </location>
</feature>
<dbReference type="AlphaFoldDB" id="A0A917I939"/>
<organism evidence="2 3">
    <name type="scientific">Alsobacter metallidurans</name>
    <dbReference type="NCBI Taxonomy" id="340221"/>
    <lineage>
        <taxon>Bacteria</taxon>
        <taxon>Pseudomonadati</taxon>
        <taxon>Pseudomonadota</taxon>
        <taxon>Alphaproteobacteria</taxon>
        <taxon>Hyphomicrobiales</taxon>
        <taxon>Alsobacteraceae</taxon>
        <taxon>Alsobacter</taxon>
    </lineage>
</organism>
<dbReference type="Proteomes" id="UP000603912">
    <property type="component" value="Unassembled WGS sequence"/>
</dbReference>
<name>A0A917I939_9HYPH</name>
<reference evidence="2" key="1">
    <citation type="journal article" date="2014" name="Int. J. Syst. Evol. Microbiol.">
        <title>Complete genome sequence of Corynebacterium casei LMG S-19264T (=DSM 44701T), isolated from a smear-ripened cheese.</title>
        <authorList>
            <consortium name="US DOE Joint Genome Institute (JGI-PGF)"/>
            <person name="Walter F."/>
            <person name="Albersmeier A."/>
            <person name="Kalinowski J."/>
            <person name="Ruckert C."/>
        </authorList>
    </citation>
    <scope>NUCLEOTIDE SEQUENCE</scope>
    <source>
        <strain evidence="2">CGMCC 1.12214</strain>
    </source>
</reference>
<sequence>MPALKSQTIPFGASIPANGRARGFTPAPQEPAATEDIARYIAQMTTEMAVIARSANLDLLAYFLEMANIEANVTARRNAAAAPS</sequence>
<dbReference type="EMBL" id="BMES01000002">
    <property type="protein sequence ID" value="GGH24889.1"/>
    <property type="molecule type" value="Genomic_DNA"/>
</dbReference>
<protein>
    <submittedName>
        <fullName evidence="2">Uncharacterized protein</fullName>
    </submittedName>
</protein>
<proteinExistence type="predicted"/>
<evidence type="ECO:0000313" key="2">
    <source>
        <dbReference type="EMBL" id="GGH24889.1"/>
    </source>
</evidence>
<evidence type="ECO:0000256" key="1">
    <source>
        <dbReference type="SAM" id="MobiDB-lite"/>
    </source>
</evidence>
<gene>
    <name evidence="2" type="ORF">GCM10007036_31620</name>
</gene>
<keyword evidence="3" id="KW-1185">Reference proteome</keyword>